<organism evidence="1 2">
    <name type="scientific">Rangifer tarandus platyrhynchus</name>
    <name type="common">Svalbard reindeer</name>
    <dbReference type="NCBI Taxonomy" id="3082113"/>
    <lineage>
        <taxon>Eukaryota</taxon>
        <taxon>Metazoa</taxon>
        <taxon>Chordata</taxon>
        <taxon>Craniata</taxon>
        <taxon>Vertebrata</taxon>
        <taxon>Euteleostomi</taxon>
        <taxon>Mammalia</taxon>
        <taxon>Eutheria</taxon>
        <taxon>Laurasiatheria</taxon>
        <taxon>Artiodactyla</taxon>
        <taxon>Ruminantia</taxon>
        <taxon>Pecora</taxon>
        <taxon>Cervidae</taxon>
        <taxon>Odocoileinae</taxon>
        <taxon>Rangifer</taxon>
    </lineage>
</organism>
<evidence type="ECO:0000313" key="2">
    <source>
        <dbReference type="Proteomes" id="UP001162501"/>
    </source>
</evidence>
<accession>A0ACB1KF44</accession>
<gene>
    <name evidence="1" type="ORF">MRATA1EN22A_LOCUS29222</name>
</gene>
<comment type="caution">
    <text evidence="1">The sequence shown here is derived from an EMBL/GenBank/DDBJ whole genome shotgun (WGS) entry which is preliminary data.</text>
</comment>
<reference evidence="1" key="1">
    <citation type="submission" date="2025-03" db="EMBL/GenBank/DDBJ databases">
        <authorList>
            <consortium name="ELIXIR-Norway"/>
            <consortium name="Elixir Norway"/>
        </authorList>
    </citation>
    <scope>NUCLEOTIDE SEQUENCE</scope>
</reference>
<evidence type="ECO:0000313" key="1">
    <source>
        <dbReference type="EMBL" id="CAM9159776.1"/>
    </source>
</evidence>
<proteinExistence type="predicted"/>
<protein>
    <submittedName>
        <fullName evidence="1">Uncharacterized protein</fullName>
    </submittedName>
</protein>
<dbReference type="EMBL" id="CATOBB020000450">
    <property type="protein sequence ID" value="CAM9159776.1"/>
    <property type="molecule type" value="Genomic_DNA"/>
</dbReference>
<dbReference type="Proteomes" id="UP001162501">
    <property type="component" value="Unassembled WGS sequence"/>
</dbReference>
<name>A0ACB1KF44_RANTA</name>
<sequence length="141" mass="15710">MPCGRAQPGALLNLQPPEFCPCPDIIPLDITGIMLVVEMSELSKPKEDLQDPVEAQGPMEAQLLEAEEDEATSHLASYLPASSSAPLEALPQEILNEMMANLMKFLLLSYRAKELTSQAEMLKVFRDNQEHFPVVFRQTLQ</sequence>